<dbReference type="PROSITE" id="PS51318">
    <property type="entry name" value="TAT"/>
    <property type="match status" value="1"/>
</dbReference>
<dbReference type="EMBL" id="JAAEAA010000002">
    <property type="protein sequence ID" value="NDK54662.1"/>
    <property type="molecule type" value="Genomic_DNA"/>
</dbReference>
<dbReference type="PROSITE" id="PS00785">
    <property type="entry name" value="5_NUCLEOTIDASE_1"/>
    <property type="match status" value="1"/>
</dbReference>
<dbReference type="InterPro" id="IPR004843">
    <property type="entry name" value="Calcineurin-like_PHP"/>
</dbReference>
<dbReference type="Pfam" id="PF00149">
    <property type="entry name" value="Metallophos"/>
    <property type="match status" value="1"/>
</dbReference>
<protein>
    <submittedName>
        <fullName evidence="4">Twin-arginine translocation signal domain-containing protein</fullName>
    </submittedName>
</protein>
<gene>
    <name evidence="4" type="ORF">GWO68_01920</name>
</gene>
<dbReference type="InterPro" id="IPR019546">
    <property type="entry name" value="TAT_signal_bac_arc"/>
</dbReference>
<dbReference type="PANTHER" id="PTHR11575:SF24">
    <property type="entry name" value="5'-NUCLEOTIDASE"/>
    <property type="match status" value="1"/>
</dbReference>
<organism evidence="4 5">
    <name type="scientific">Pontibacter fetidus</name>
    <dbReference type="NCBI Taxonomy" id="2700082"/>
    <lineage>
        <taxon>Bacteria</taxon>
        <taxon>Pseudomonadati</taxon>
        <taxon>Bacteroidota</taxon>
        <taxon>Cytophagia</taxon>
        <taxon>Cytophagales</taxon>
        <taxon>Hymenobacteraceae</taxon>
        <taxon>Pontibacter</taxon>
    </lineage>
</organism>
<dbReference type="GO" id="GO:0009166">
    <property type="term" value="P:nucleotide catabolic process"/>
    <property type="evidence" value="ECO:0007669"/>
    <property type="project" value="InterPro"/>
</dbReference>
<dbReference type="AlphaFoldDB" id="A0A6B2H659"/>
<evidence type="ECO:0000256" key="2">
    <source>
        <dbReference type="RuleBase" id="RU362119"/>
    </source>
</evidence>
<keyword evidence="2" id="KW-0378">Hydrolase</keyword>
<keyword evidence="5" id="KW-1185">Reference proteome</keyword>
<dbReference type="GO" id="GO:0016788">
    <property type="term" value="F:hydrolase activity, acting on ester bonds"/>
    <property type="evidence" value="ECO:0007669"/>
    <property type="project" value="InterPro"/>
</dbReference>
<dbReference type="RefSeq" id="WP_162344713.1">
    <property type="nucleotide sequence ID" value="NZ_JAAEAA010000002.1"/>
</dbReference>
<feature type="domain" description="Calcineurin-like phosphoesterase" evidence="3">
    <location>
        <begin position="35"/>
        <end position="252"/>
    </location>
</feature>
<comment type="caution">
    <text evidence="4">The sequence shown here is derived from an EMBL/GenBank/DDBJ whole genome shotgun (WGS) entry which is preliminary data.</text>
</comment>
<name>A0A6B2H659_9BACT</name>
<reference evidence="4 5" key="1">
    <citation type="submission" date="2020-01" db="EMBL/GenBank/DDBJ databases">
        <authorList>
            <person name="Kim M.K."/>
        </authorList>
    </citation>
    <scope>NUCLEOTIDE SEQUENCE [LARGE SCALE GENOMIC DNA]</scope>
    <source>
        <strain evidence="4 5">BT213</strain>
    </source>
</reference>
<proteinExistence type="inferred from homology"/>
<evidence type="ECO:0000313" key="4">
    <source>
        <dbReference type="EMBL" id="NDK54662.1"/>
    </source>
</evidence>
<dbReference type="GO" id="GO:0000166">
    <property type="term" value="F:nucleotide binding"/>
    <property type="evidence" value="ECO:0007669"/>
    <property type="project" value="UniProtKB-KW"/>
</dbReference>
<evidence type="ECO:0000313" key="5">
    <source>
        <dbReference type="Proteomes" id="UP000478546"/>
    </source>
</evidence>
<evidence type="ECO:0000256" key="1">
    <source>
        <dbReference type="ARBA" id="ARBA00006654"/>
    </source>
</evidence>
<dbReference type="PANTHER" id="PTHR11575">
    <property type="entry name" value="5'-NUCLEOTIDASE-RELATED"/>
    <property type="match status" value="1"/>
</dbReference>
<dbReference type="InterPro" id="IPR029052">
    <property type="entry name" value="Metallo-depent_PP-like"/>
</dbReference>
<dbReference type="PRINTS" id="PR01607">
    <property type="entry name" value="APYRASEFAMLY"/>
</dbReference>
<sequence>MKRRDFLKYSAVGAAGLTIVGLPFTSEAASKTIRLTILHTNDQHSRIDPFPNDGRKYGGMGGMARRASLVEKIRKQEPNVLLLDSGDIWQGTPYFNFFNGELEYKLMSDMKYDAATLGNHDFDLGLEGLAKQLPLASFEFLNANYDFSKTILAGKFKPYKVFEKDGLKIGVFGLGIELEGLVGKKQFGETLYIDPVAKAQEMVTELRENQKCHMVVCLSHLGYSYETDKIDDRKLAAKVPGIDLILGGHTHTFMEQPEVLRHESGHETLINQVGWSGIYLGRIDFEFNKKTKQKTSIKTAALPVDNPVLTS</sequence>
<dbReference type="CDD" id="cd00845">
    <property type="entry name" value="MPP_UshA_N_like"/>
    <property type="match status" value="1"/>
</dbReference>
<evidence type="ECO:0000259" key="3">
    <source>
        <dbReference type="Pfam" id="PF00149"/>
    </source>
</evidence>
<dbReference type="InterPro" id="IPR006146">
    <property type="entry name" value="5'-Nucleotdase_CS"/>
</dbReference>
<dbReference type="InterPro" id="IPR006179">
    <property type="entry name" value="5_nucleotidase/apyrase"/>
</dbReference>
<dbReference type="SUPFAM" id="SSF56300">
    <property type="entry name" value="Metallo-dependent phosphatases"/>
    <property type="match status" value="1"/>
</dbReference>
<comment type="similarity">
    <text evidence="1 2">Belongs to the 5'-nucleotidase family.</text>
</comment>
<keyword evidence="2" id="KW-0547">Nucleotide-binding</keyword>
<dbReference type="NCBIfam" id="TIGR01409">
    <property type="entry name" value="TAT_signal_seq"/>
    <property type="match status" value="1"/>
</dbReference>
<dbReference type="GO" id="GO:0046872">
    <property type="term" value="F:metal ion binding"/>
    <property type="evidence" value="ECO:0007669"/>
    <property type="project" value="InterPro"/>
</dbReference>
<accession>A0A6B2H659</accession>
<dbReference type="InterPro" id="IPR006311">
    <property type="entry name" value="TAT_signal"/>
</dbReference>
<dbReference type="Proteomes" id="UP000478546">
    <property type="component" value="Unassembled WGS sequence"/>
</dbReference>
<dbReference type="Gene3D" id="3.60.21.10">
    <property type="match status" value="1"/>
</dbReference>